<dbReference type="Proteomes" id="UP000001916">
    <property type="component" value="Chromosome"/>
</dbReference>
<keyword evidence="3" id="KW-1185">Reference proteome</keyword>
<feature type="transmembrane region" description="Helical" evidence="1">
    <location>
        <begin position="107"/>
        <end position="128"/>
    </location>
</feature>
<dbReference type="GO" id="GO:0010468">
    <property type="term" value="P:regulation of gene expression"/>
    <property type="evidence" value="ECO:0007669"/>
    <property type="project" value="InterPro"/>
</dbReference>
<sequence>MGAFFTASLCGIALGLVFWRLGLPGGPVVGTMIGTAAYQLFTPVKAITPNGMDLLVQLAAGILIGLSFNRELLHIAQQALPWAVGAALALIGLGAGLAWILDRYTGIGLVTALFGLAPGGVTGMGVLAQAEGGKPALVGVFHTVRILLTYLLVPLLGRLLRQ</sequence>
<evidence type="ECO:0000313" key="3">
    <source>
        <dbReference type="Proteomes" id="UP000001916"/>
    </source>
</evidence>
<dbReference type="PANTHER" id="PTHR38457">
    <property type="entry name" value="REGULATOR ABRB-RELATED"/>
    <property type="match status" value="1"/>
</dbReference>
<dbReference type="InterPro" id="IPR017516">
    <property type="entry name" value="AbrB_dup"/>
</dbReference>
<protein>
    <submittedName>
        <fullName evidence="2">Membrane protein AbrB duplication</fullName>
    </submittedName>
</protein>
<feature type="transmembrane region" description="Helical" evidence="1">
    <location>
        <begin position="135"/>
        <end position="156"/>
    </location>
</feature>
<gene>
    <name evidence="2" type="ordered locus">Mesil_0784</name>
</gene>
<proteinExistence type="predicted"/>
<keyword evidence="1" id="KW-1133">Transmembrane helix</keyword>
<keyword evidence="1" id="KW-0472">Membrane</keyword>
<dbReference type="PANTHER" id="PTHR38457:SF1">
    <property type="entry name" value="REGULATOR ABRB-RELATED"/>
    <property type="match status" value="1"/>
</dbReference>
<dbReference type="EMBL" id="CP002042">
    <property type="protein sequence ID" value="ADH62697.1"/>
    <property type="molecule type" value="Genomic_DNA"/>
</dbReference>
<dbReference type="NCBIfam" id="TIGR03082">
    <property type="entry name" value="Gneg_AbrB_dup"/>
    <property type="match status" value="1"/>
</dbReference>
<dbReference type="AlphaFoldDB" id="D7BBD7"/>
<organism evidence="2 3">
    <name type="scientific">Allomeiothermus silvanus (strain ATCC 700542 / DSM 9946 / NBRC 106475 / NCIMB 13440 / VI-R2)</name>
    <name type="common">Thermus silvanus</name>
    <dbReference type="NCBI Taxonomy" id="526227"/>
    <lineage>
        <taxon>Bacteria</taxon>
        <taxon>Thermotogati</taxon>
        <taxon>Deinococcota</taxon>
        <taxon>Deinococci</taxon>
        <taxon>Thermales</taxon>
        <taxon>Thermaceae</taxon>
        <taxon>Allomeiothermus</taxon>
    </lineage>
</organism>
<dbReference type="OrthoDB" id="33405at2"/>
<accession>D7BBD7</accession>
<dbReference type="InterPro" id="IPR007820">
    <property type="entry name" value="AbrB_fam"/>
</dbReference>
<dbReference type="GO" id="GO:0016020">
    <property type="term" value="C:membrane"/>
    <property type="evidence" value="ECO:0007669"/>
    <property type="project" value="InterPro"/>
</dbReference>
<evidence type="ECO:0000313" key="2">
    <source>
        <dbReference type="EMBL" id="ADH62697.1"/>
    </source>
</evidence>
<feature type="transmembrane region" description="Helical" evidence="1">
    <location>
        <begin position="80"/>
        <end position="101"/>
    </location>
</feature>
<name>D7BBD7_ALLS1</name>
<reference evidence="2 3" key="1">
    <citation type="journal article" date="2010" name="Stand. Genomic Sci.">
        <title>Complete genome sequence of Meiothermus silvanus type strain (VI-R2).</title>
        <authorList>
            <person name="Sikorski J."/>
            <person name="Tindall B.J."/>
            <person name="Lowry S."/>
            <person name="Lucas S."/>
            <person name="Nolan M."/>
            <person name="Copeland A."/>
            <person name="Glavina Del Rio T."/>
            <person name="Tice H."/>
            <person name="Cheng J.F."/>
            <person name="Han C."/>
            <person name="Pitluck S."/>
            <person name="Liolios K."/>
            <person name="Ivanova N."/>
            <person name="Mavromatis K."/>
            <person name="Mikhailova N."/>
            <person name="Pati A."/>
            <person name="Goodwin L."/>
            <person name="Chen A."/>
            <person name="Palaniappan K."/>
            <person name="Land M."/>
            <person name="Hauser L."/>
            <person name="Chang Y.J."/>
            <person name="Jeffries C.D."/>
            <person name="Rohde M."/>
            <person name="Goker M."/>
            <person name="Woyke T."/>
            <person name="Bristow J."/>
            <person name="Eisen J.A."/>
            <person name="Markowitz V."/>
            <person name="Hugenholtz P."/>
            <person name="Kyrpides N.C."/>
            <person name="Klenk H.P."/>
            <person name="Lapidus A."/>
        </authorList>
    </citation>
    <scope>NUCLEOTIDE SEQUENCE [LARGE SCALE GENOMIC DNA]</scope>
    <source>
        <strain evidence="3">ATCC 700542 / DSM 9946 / VI-R2</strain>
    </source>
</reference>
<dbReference type="HOGENOM" id="CLU_112829_0_0_0"/>
<evidence type="ECO:0000256" key="1">
    <source>
        <dbReference type="SAM" id="Phobius"/>
    </source>
</evidence>
<dbReference type="Pfam" id="PF05145">
    <property type="entry name" value="AbrB"/>
    <property type="match status" value="1"/>
</dbReference>
<dbReference type="RefSeq" id="WP_013157286.1">
    <property type="nucleotide sequence ID" value="NC_014212.1"/>
</dbReference>
<keyword evidence="1" id="KW-0812">Transmembrane</keyword>
<dbReference type="eggNOG" id="COG3180">
    <property type="taxonomic scope" value="Bacteria"/>
</dbReference>
<dbReference type="STRING" id="526227.Mesil_0784"/>
<dbReference type="KEGG" id="msv:Mesil_0784"/>